<proteinExistence type="inferred from homology"/>
<organism evidence="12 13">
    <name type="scientific">Brassicogethes aeneus</name>
    <name type="common">Rape pollen beetle</name>
    <name type="synonym">Meligethes aeneus</name>
    <dbReference type="NCBI Taxonomy" id="1431903"/>
    <lineage>
        <taxon>Eukaryota</taxon>
        <taxon>Metazoa</taxon>
        <taxon>Ecdysozoa</taxon>
        <taxon>Arthropoda</taxon>
        <taxon>Hexapoda</taxon>
        <taxon>Insecta</taxon>
        <taxon>Pterygota</taxon>
        <taxon>Neoptera</taxon>
        <taxon>Endopterygota</taxon>
        <taxon>Coleoptera</taxon>
        <taxon>Polyphaga</taxon>
        <taxon>Cucujiformia</taxon>
        <taxon>Nitidulidae</taxon>
        <taxon>Meligethinae</taxon>
        <taxon>Brassicogethes</taxon>
    </lineage>
</organism>
<evidence type="ECO:0000256" key="2">
    <source>
        <dbReference type="ARBA" id="ARBA00009726"/>
    </source>
</evidence>
<dbReference type="InterPro" id="IPR044746">
    <property type="entry name" value="ABCC_6TM_D1"/>
</dbReference>
<feature type="transmembrane region" description="Helical" evidence="9">
    <location>
        <begin position="350"/>
        <end position="369"/>
    </location>
</feature>
<evidence type="ECO:0000313" key="13">
    <source>
        <dbReference type="Proteomes" id="UP001154078"/>
    </source>
</evidence>
<keyword evidence="8 9" id="KW-0472">Membrane</keyword>
<dbReference type="PANTHER" id="PTHR24223">
    <property type="entry name" value="ATP-BINDING CASSETTE SUB-FAMILY C"/>
    <property type="match status" value="1"/>
</dbReference>
<comment type="similarity">
    <text evidence="2">Belongs to the ABC transporter superfamily. ABCC family. Conjugate transporter (TC 3.A.1.208) subfamily.</text>
</comment>
<feature type="transmembrane region" description="Helical" evidence="9">
    <location>
        <begin position="206"/>
        <end position="228"/>
    </location>
</feature>
<feature type="transmembrane region" description="Helical" evidence="9">
    <location>
        <begin position="839"/>
        <end position="856"/>
    </location>
</feature>
<reference evidence="12" key="1">
    <citation type="submission" date="2021-12" db="EMBL/GenBank/DDBJ databases">
        <authorList>
            <person name="King R."/>
        </authorList>
    </citation>
    <scope>NUCLEOTIDE SEQUENCE</scope>
</reference>
<evidence type="ECO:0000313" key="12">
    <source>
        <dbReference type="EMBL" id="CAH0558001.1"/>
    </source>
</evidence>
<dbReference type="CDD" id="cd18579">
    <property type="entry name" value="ABC_6TM_ABCC_D1"/>
    <property type="match status" value="1"/>
</dbReference>
<feature type="transmembrane region" description="Helical" evidence="9">
    <location>
        <begin position="133"/>
        <end position="150"/>
    </location>
</feature>
<dbReference type="PROSITE" id="PS50929">
    <property type="entry name" value="ABC_TM1F"/>
    <property type="match status" value="2"/>
</dbReference>
<dbReference type="PROSITE" id="PS00211">
    <property type="entry name" value="ABC_TRANSPORTER_1"/>
    <property type="match status" value="2"/>
</dbReference>
<dbReference type="SMART" id="SM00382">
    <property type="entry name" value="AAA"/>
    <property type="match status" value="2"/>
</dbReference>
<feature type="transmembrane region" description="Helical" evidence="9">
    <location>
        <begin position="234"/>
        <end position="253"/>
    </location>
</feature>
<dbReference type="GO" id="GO:0016887">
    <property type="term" value="F:ATP hydrolysis activity"/>
    <property type="evidence" value="ECO:0007669"/>
    <property type="project" value="InterPro"/>
</dbReference>
<dbReference type="FunFam" id="1.20.1560.10:FF:000026">
    <property type="entry name" value="Multidrug resistance-associated protein lethal(2)03659"/>
    <property type="match status" value="1"/>
</dbReference>
<evidence type="ECO:0000256" key="4">
    <source>
        <dbReference type="ARBA" id="ARBA00022692"/>
    </source>
</evidence>
<dbReference type="SUPFAM" id="SSF52540">
    <property type="entry name" value="P-loop containing nucleoside triphosphate hydrolases"/>
    <property type="match status" value="2"/>
</dbReference>
<name>A0A9P0B8R2_BRAAE</name>
<dbReference type="InterPro" id="IPR011527">
    <property type="entry name" value="ABC1_TM_dom"/>
</dbReference>
<dbReference type="SUPFAM" id="SSF90123">
    <property type="entry name" value="ABC transporter transmembrane region"/>
    <property type="match status" value="2"/>
</dbReference>
<feature type="transmembrane region" description="Helical" evidence="9">
    <location>
        <begin position="702"/>
        <end position="721"/>
    </location>
</feature>
<dbReference type="InterPro" id="IPR027417">
    <property type="entry name" value="P-loop_NTPase"/>
</dbReference>
<feature type="transmembrane region" description="Helical" evidence="9">
    <location>
        <begin position="84"/>
        <end position="102"/>
    </location>
</feature>
<dbReference type="GO" id="GO:0005524">
    <property type="term" value="F:ATP binding"/>
    <property type="evidence" value="ECO:0007669"/>
    <property type="project" value="UniProtKB-KW"/>
</dbReference>
<evidence type="ECO:0000259" key="11">
    <source>
        <dbReference type="PROSITE" id="PS50929"/>
    </source>
</evidence>
<sequence length="1298" mass="146454">MDGTKEKIGNKNPRDTANSLSVLFFTYTFKFFKRGYGKTIFADDIFSPITCDKSQELGDRLEKKWITHITQAKKLNKTPKFSKTLIATFWMELLSISLVLFIQEVVFKISQAVMLGNLLDFFQPQSTMSKNEALLYATAMVILNLAMVFANNQYLMNSFHYGARLRAAICALVYRKALRLSKTALGDTASGKIVNLISSDVSRFEYVTVLIHQMWVAPTSAAIGLYIMYSKCGYPIFIGIIPFFLILVLQSYIGRLSAKFRKQTATKIDERLRLMNEIVSGVQVIKMYAWERPFSKLINFARRAELKKVTKSSYVRAIYMAFGLFTTRVALFGTLVTMAIVDESITPGKIFVVVALLNNINFSMCNMFVRGVSEVSEALVSLKRIQGFLLKEECNIHKNTPQQNVVGDKNDIVKLIKATVKWEANEVALDNLDLTVKKGSLVGIIGPVGSGKSTLLQTLLGELELSQGSISVNGTISYASQEAWIFGASLRQNILFGNPYDRQKYNQVVRACALEEDFKQFEDGDLSLVGDRGSSLSGGQKARISLARCVYRDADVYLLDDPLSAVDVQVAKHLYKKCINGLLKDKTRVLVTHQVHHLKNCEHILIFNEGKIVEEGSYSVLSNSGNIYAKLLNSDPDKDEESHGRNPKRLSRLSSISSVASEDLGEKCMVDFHDEIKTERKHKDLQEETSKGKVKGSLLWKYLSYGGGIFYTTIVLALFLTSQTLASSVDYFVNFWVNLEENRNKTIQDGVSIEPTLWSKIYCIEIYTILIISLFIMAFVRSFVFYNLAMKSSKNLHTSLFNNVITATMRFFDTNASGRILNRFSKDLCSIDEFLPKNILDAAQILLQMVGTFVLVTIVNQYFFIMIFIISILLLIMRYHFLKSSKNIKRLEGIMKSPIFTHLNTTLQGLTTIRAFNAENILKSEFDKHQDYHTGAYFMYLSCTAAFGFYLDIMCYFLVVIVTYSFLTFGEDFGMTGAKVGLAITQAMSLTHNVQWGTRQSAEVANMLVSVERIVEYDVIPKEPQPVVPKKLDKTWPNEGHIVFKDVRLKYDDEGDWVLKGLNFEIKPKEKVGIVGRTGAGKSSLISALFRMANVDGEIIIDEVDTKTINLQDLRSKISIIPQDPVLFSGTLRYNLDPFEEYPDDLLYKAINEVELKDPDNIINRLENNVQDGGANYSVGQRQLICLARAIVRNNKILMLDEATANVDPQTDSLIQKTIRKKFADCTVVTVAHRLNTIMDSDKVLVMEFGSLAEFDHPHVLLQNQGGIFNKMVSEMGETMSDHLRKIAYTSYQKHSSS</sequence>
<dbReference type="InterPro" id="IPR017871">
    <property type="entry name" value="ABC_transporter-like_CS"/>
</dbReference>
<feature type="domain" description="ABC transporter" evidence="10">
    <location>
        <begin position="1042"/>
        <end position="1274"/>
    </location>
</feature>
<dbReference type="InterPro" id="IPR003439">
    <property type="entry name" value="ABC_transporter-like_ATP-bd"/>
</dbReference>
<dbReference type="Pfam" id="PF00664">
    <property type="entry name" value="ABC_membrane"/>
    <property type="match status" value="2"/>
</dbReference>
<comment type="subcellular location">
    <subcellularLocation>
        <location evidence="1">Membrane</location>
        <topology evidence="1">Multi-pass membrane protein</topology>
    </subcellularLocation>
</comment>
<evidence type="ECO:0000256" key="5">
    <source>
        <dbReference type="ARBA" id="ARBA00022741"/>
    </source>
</evidence>
<dbReference type="Gene3D" id="3.40.50.300">
    <property type="entry name" value="P-loop containing nucleotide triphosphate hydrolases"/>
    <property type="match status" value="2"/>
</dbReference>
<feature type="transmembrane region" description="Helical" evidence="9">
    <location>
        <begin position="766"/>
        <end position="789"/>
    </location>
</feature>
<accession>A0A9P0B8R2</accession>
<gene>
    <name evidence="12" type="ORF">MELIAE_LOCUS8576</name>
</gene>
<feature type="transmembrane region" description="Helical" evidence="9">
    <location>
        <begin position="317"/>
        <end position="338"/>
    </location>
</feature>
<dbReference type="CDD" id="cd03250">
    <property type="entry name" value="ABCC_MRP_domain1"/>
    <property type="match status" value="1"/>
</dbReference>
<evidence type="ECO:0000259" key="10">
    <source>
        <dbReference type="PROSITE" id="PS50893"/>
    </source>
</evidence>
<dbReference type="PROSITE" id="PS50893">
    <property type="entry name" value="ABC_TRANSPORTER_2"/>
    <property type="match status" value="2"/>
</dbReference>
<feature type="domain" description="ABC transporter" evidence="10">
    <location>
        <begin position="413"/>
        <end position="634"/>
    </location>
</feature>
<protein>
    <submittedName>
        <fullName evidence="12">Uncharacterized protein</fullName>
    </submittedName>
</protein>
<dbReference type="PANTHER" id="PTHR24223:SF456">
    <property type="entry name" value="MULTIDRUG RESISTANCE-ASSOCIATED PROTEIN LETHAL(2)03659"/>
    <property type="match status" value="1"/>
</dbReference>
<dbReference type="Pfam" id="PF00005">
    <property type="entry name" value="ABC_tran"/>
    <property type="match status" value="2"/>
</dbReference>
<dbReference type="InterPro" id="IPR036640">
    <property type="entry name" value="ABC1_TM_sf"/>
</dbReference>
<dbReference type="Proteomes" id="UP001154078">
    <property type="component" value="Chromosome 5"/>
</dbReference>
<evidence type="ECO:0000256" key="9">
    <source>
        <dbReference type="SAM" id="Phobius"/>
    </source>
</evidence>
<keyword evidence="6" id="KW-0067">ATP-binding</keyword>
<keyword evidence="5" id="KW-0547">Nucleotide-binding</keyword>
<dbReference type="InterPro" id="IPR050173">
    <property type="entry name" value="ABC_transporter_C-like"/>
</dbReference>
<evidence type="ECO:0000256" key="7">
    <source>
        <dbReference type="ARBA" id="ARBA00022989"/>
    </source>
</evidence>
<keyword evidence="13" id="KW-1185">Reference proteome</keyword>
<evidence type="ECO:0000256" key="3">
    <source>
        <dbReference type="ARBA" id="ARBA00022448"/>
    </source>
</evidence>
<dbReference type="EMBL" id="OV121136">
    <property type="protein sequence ID" value="CAH0558001.1"/>
    <property type="molecule type" value="Genomic_DNA"/>
</dbReference>
<dbReference type="FunFam" id="1.20.1560.10:FF:000014">
    <property type="entry name" value="Multidrug resistance-associated protein member 4"/>
    <property type="match status" value="1"/>
</dbReference>
<feature type="transmembrane region" description="Helical" evidence="9">
    <location>
        <begin position="862"/>
        <end position="881"/>
    </location>
</feature>
<dbReference type="OrthoDB" id="6500128at2759"/>
<feature type="domain" description="ABC transmembrane type-1" evidence="11">
    <location>
        <begin position="766"/>
        <end position="1006"/>
    </location>
</feature>
<keyword evidence="4 9" id="KW-0812">Transmembrane</keyword>
<feature type="domain" description="ABC transmembrane type-1" evidence="11">
    <location>
        <begin position="96"/>
        <end position="368"/>
    </location>
</feature>
<evidence type="ECO:0000256" key="6">
    <source>
        <dbReference type="ARBA" id="ARBA00022840"/>
    </source>
</evidence>
<dbReference type="CDD" id="cd03244">
    <property type="entry name" value="ABCC_MRP_domain2"/>
    <property type="match status" value="1"/>
</dbReference>
<keyword evidence="3" id="KW-0813">Transport</keyword>
<evidence type="ECO:0000256" key="8">
    <source>
        <dbReference type="ARBA" id="ARBA00023136"/>
    </source>
</evidence>
<dbReference type="GO" id="GO:0140359">
    <property type="term" value="F:ABC-type transporter activity"/>
    <property type="evidence" value="ECO:0007669"/>
    <property type="project" value="InterPro"/>
</dbReference>
<dbReference type="InterPro" id="IPR003593">
    <property type="entry name" value="AAA+_ATPase"/>
</dbReference>
<dbReference type="FunFam" id="3.40.50.300:FF:001726">
    <property type="entry name" value="Multidrug resistance-associated protein 4"/>
    <property type="match status" value="1"/>
</dbReference>
<feature type="transmembrane region" description="Helical" evidence="9">
    <location>
        <begin position="937"/>
        <end position="967"/>
    </location>
</feature>
<evidence type="ECO:0000256" key="1">
    <source>
        <dbReference type="ARBA" id="ARBA00004141"/>
    </source>
</evidence>
<dbReference type="FunFam" id="3.40.50.300:FF:000163">
    <property type="entry name" value="Multidrug resistance-associated protein member 4"/>
    <property type="match status" value="1"/>
</dbReference>
<dbReference type="Gene3D" id="1.20.1560.10">
    <property type="entry name" value="ABC transporter type 1, transmembrane domain"/>
    <property type="match status" value="2"/>
</dbReference>
<keyword evidence="7 9" id="KW-1133">Transmembrane helix</keyword>
<dbReference type="GO" id="GO:0016020">
    <property type="term" value="C:membrane"/>
    <property type="evidence" value="ECO:0007669"/>
    <property type="project" value="UniProtKB-SubCell"/>
</dbReference>